<dbReference type="PANTHER" id="PTHR39184">
    <property type="match status" value="1"/>
</dbReference>
<comment type="caution">
    <text evidence="2">The sequence shown here is derived from an EMBL/GenBank/DDBJ whole genome shotgun (WGS) entry which is preliminary data.</text>
</comment>
<evidence type="ECO:0000313" key="2">
    <source>
        <dbReference type="EMBL" id="KKN16552.1"/>
    </source>
</evidence>
<organism evidence="2">
    <name type="scientific">marine sediment metagenome</name>
    <dbReference type="NCBI Taxonomy" id="412755"/>
    <lineage>
        <taxon>unclassified sequences</taxon>
        <taxon>metagenomes</taxon>
        <taxon>ecological metagenomes</taxon>
    </lineage>
</organism>
<accession>A0A0F9NWR7</accession>
<dbReference type="InterPro" id="IPR035413">
    <property type="entry name" value="Terminase_L_C"/>
</dbReference>
<dbReference type="Gene3D" id="3.30.420.280">
    <property type="match status" value="1"/>
</dbReference>
<dbReference type="PANTHER" id="PTHR39184:SF1">
    <property type="entry name" value="PBSX PHAGE TERMINASE LARGE SUBUNIT"/>
    <property type="match status" value="1"/>
</dbReference>
<name>A0A0F9NWR7_9ZZZZ</name>
<evidence type="ECO:0000259" key="1">
    <source>
        <dbReference type="Pfam" id="PF17288"/>
    </source>
</evidence>
<dbReference type="Gene3D" id="3.40.50.300">
    <property type="entry name" value="P-loop containing nucleotide triphosphate hydrolases"/>
    <property type="match status" value="1"/>
</dbReference>
<dbReference type="InterPro" id="IPR052380">
    <property type="entry name" value="Viral_DNA_packaging_terminase"/>
</dbReference>
<gene>
    <name evidence="2" type="ORF">LCGC14_0974720</name>
</gene>
<proteinExistence type="predicted"/>
<protein>
    <recommendedName>
        <fullName evidence="1">Phage terminase large subunit C-terminal domain-containing protein</fullName>
    </recommendedName>
</protein>
<dbReference type="Pfam" id="PF17288">
    <property type="entry name" value="Terminase_3C"/>
    <property type="match status" value="1"/>
</dbReference>
<dbReference type="AlphaFoldDB" id="A0A0F9NWR7"/>
<reference evidence="2" key="1">
    <citation type="journal article" date="2015" name="Nature">
        <title>Complex archaea that bridge the gap between prokaryotes and eukaryotes.</title>
        <authorList>
            <person name="Spang A."/>
            <person name="Saw J.H."/>
            <person name="Jorgensen S.L."/>
            <person name="Zaremba-Niedzwiedzka K."/>
            <person name="Martijn J."/>
            <person name="Lind A.E."/>
            <person name="van Eijk R."/>
            <person name="Schleper C."/>
            <person name="Guy L."/>
            <person name="Ettema T.J."/>
        </authorList>
    </citation>
    <scope>NUCLEOTIDE SEQUENCE</scope>
</reference>
<sequence length="381" mass="44457">MEQKITNVLRRNSEAYRAGHNLIVNQGGQGSSKNYSELQLFYNLAKNLPEQRIFTITSYALPHLKLGAIRDFENILRSAGENVNAIHNKTDKFFRIGQSIVEYFGIRDSKGVGPRRDYLYVNEINNRIDYQDFDHLFQRSHACTWVDYNPRNEFWLHDKVLPHFRHALIKSTFLDNPYLPKGELRSIMARKGKPEFENWWRVYALGEMGKFEGTILPNWENGEFDDTLPYGYGLDFGFHPDPDSFVKVAVDKKHKLIYAQECFYVSGLLPSELKDKVSEFASRNNHIIGDSADPRMIANLRTSFNIQGVKKTGTVAEWIRLMQDYKIIVCGESYNLEKELNNYVWNDRKAGIPVDAWNHLIDAIRYYFMNMNQLRPVTRAY</sequence>
<dbReference type="InterPro" id="IPR027417">
    <property type="entry name" value="P-loop_NTPase"/>
</dbReference>
<dbReference type="EMBL" id="LAZR01003603">
    <property type="protein sequence ID" value="KKN16552.1"/>
    <property type="molecule type" value="Genomic_DNA"/>
</dbReference>
<feature type="domain" description="Phage terminase large subunit C-terminal" evidence="1">
    <location>
        <begin position="235"/>
        <end position="368"/>
    </location>
</feature>